<keyword evidence="2" id="KW-0732">Signal</keyword>
<evidence type="ECO:0000313" key="4">
    <source>
        <dbReference type="EMBL" id="HFN01755.1"/>
    </source>
</evidence>
<dbReference type="AlphaFoldDB" id="A0A7C3PJX9"/>
<feature type="chain" id="PRO_5027669081" evidence="2">
    <location>
        <begin position="24"/>
        <end position="186"/>
    </location>
</feature>
<feature type="domain" description="GerMN" evidence="3">
    <location>
        <begin position="78"/>
        <end position="184"/>
    </location>
</feature>
<dbReference type="Pfam" id="PF10646">
    <property type="entry name" value="Germane"/>
    <property type="match status" value="1"/>
</dbReference>
<organism evidence="4">
    <name type="scientific">Oscillatoriales cyanobacterium SpSt-418</name>
    <dbReference type="NCBI Taxonomy" id="2282169"/>
    <lineage>
        <taxon>Bacteria</taxon>
        <taxon>Bacillati</taxon>
        <taxon>Cyanobacteriota</taxon>
        <taxon>Cyanophyceae</taxon>
        <taxon>Oscillatoriophycideae</taxon>
        <taxon>Oscillatoriales</taxon>
    </lineage>
</organism>
<dbReference type="InterPro" id="IPR019606">
    <property type="entry name" value="GerMN"/>
</dbReference>
<proteinExistence type="predicted"/>
<feature type="signal peptide" evidence="2">
    <location>
        <begin position="1"/>
        <end position="23"/>
    </location>
</feature>
<evidence type="ECO:0000256" key="2">
    <source>
        <dbReference type="SAM" id="SignalP"/>
    </source>
</evidence>
<feature type="compositionally biased region" description="Polar residues" evidence="1">
    <location>
        <begin position="35"/>
        <end position="69"/>
    </location>
</feature>
<protein>
    <submittedName>
        <fullName evidence="4">Sporulation/spore germination protein</fullName>
    </submittedName>
</protein>
<dbReference type="EMBL" id="DSRU01000442">
    <property type="protein sequence ID" value="HFN01755.1"/>
    <property type="molecule type" value="Genomic_DNA"/>
</dbReference>
<reference evidence="4" key="1">
    <citation type="journal article" date="2020" name="mSystems">
        <title>Genome- and Community-Level Interaction Insights into Carbon Utilization and Element Cycling Functions of Hydrothermarchaeota in Hydrothermal Sediment.</title>
        <authorList>
            <person name="Zhou Z."/>
            <person name="Liu Y."/>
            <person name="Xu W."/>
            <person name="Pan J."/>
            <person name="Luo Z.H."/>
            <person name="Li M."/>
        </authorList>
    </citation>
    <scope>NUCLEOTIDE SEQUENCE [LARGE SCALE GENOMIC DNA]</scope>
    <source>
        <strain evidence="4">SpSt-418</strain>
    </source>
</reference>
<sequence>MKNRFPITIGLLVLISTSLLSCADSNLKTAPDSAVSPSAEPTPSATVSPLTPNASPTPKSSASTGTSNKAADKEVATTVYMLDNQCNLVAKKVMLPSDDAMEEAIAQVIKPLKTKEFSVSDYSVKVSDGVATVDLQTPADSPRTFESLSSCEQTALFEGIQQTLTANAAWKIKDVQFTQKGEELVH</sequence>
<name>A0A7C3PJX9_9CYAN</name>
<feature type="region of interest" description="Disordered" evidence="1">
    <location>
        <begin position="30"/>
        <end position="70"/>
    </location>
</feature>
<gene>
    <name evidence="4" type="ORF">ENR64_29245</name>
</gene>
<accession>A0A7C3PJX9</accession>
<dbReference type="PROSITE" id="PS51257">
    <property type="entry name" value="PROKAR_LIPOPROTEIN"/>
    <property type="match status" value="1"/>
</dbReference>
<comment type="caution">
    <text evidence="4">The sequence shown here is derived from an EMBL/GenBank/DDBJ whole genome shotgun (WGS) entry which is preliminary data.</text>
</comment>
<evidence type="ECO:0000259" key="3">
    <source>
        <dbReference type="Pfam" id="PF10646"/>
    </source>
</evidence>
<evidence type="ECO:0000256" key="1">
    <source>
        <dbReference type="SAM" id="MobiDB-lite"/>
    </source>
</evidence>